<feature type="transmembrane region" description="Helical" evidence="1">
    <location>
        <begin position="167"/>
        <end position="190"/>
    </location>
</feature>
<gene>
    <name evidence="2" type="ORF">HCU67_08005</name>
</gene>
<accession>A0ABX1GPP0</accession>
<keyword evidence="1" id="KW-0472">Membrane</keyword>
<proteinExistence type="predicted"/>
<dbReference type="RefSeq" id="WP_168552123.1">
    <property type="nucleotide sequence ID" value="NZ_JAAWWL010000002.1"/>
</dbReference>
<keyword evidence="3" id="KW-1185">Reference proteome</keyword>
<name>A0ABX1GPP0_9FLAO</name>
<comment type="caution">
    <text evidence="2">The sequence shown here is derived from an EMBL/GenBank/DDBJ whole genome shotgun (WGS) entry which is preliminary data.</text>
</comment>
<keyword evidence="1" id="KW-1133">Transmembrane helix</keyword>
<dbReference type="EMBL" id="JAAWWL010000002">
    <property type="protein sequence ID" value="NKI31888.1"/>
    <property type="molecule type" value="Genomic_DNA"/>
</dbReference>
<keyword evidence="1" id="KW-0812">Transmembrane</keyword>
<feature type="transmembrane region" description="Helical" evidence="1">
    <location>
        <begin position="79"/>
        <end position="97"/>
    </location>
</feature>
<feature type="transmembrane region" description="Helical" evidence="1">
    <location>
        <begin position="123"/>
        <end position="147"/>
    </location>
</feature>
<reference evidence="2 3" key="1">
    <citation type="submission" date="2020-04" db="EMBL/GenBank/DDBJ databases">
        <authorList>
            <person name="Yoon J."/>
        </authorList>
    </citation>
    <scope>NUCLEOTIDE SEQUENCE [LARGE SCALE GENOMIC DNA]</scope>
    <source>
        <strain evidence="2 3">DJ-13</strain>
    </source>
</reference>
<evidence type="ECO:0000313" key="2">
    <source>
        <dbReference type="EMBL" id="NKI31888.1"/>
    </source>
</evidence>
<evidence type="ECO:0000313" key="3">
    <source>
        <dbReference type="Proteomes" id="UP000718451"/>
    </source>
</evidence>
<dbReference type="Proteomes" id="UP000718451">
    <property type="component" value="Unassembled WGS sequence"/>
</dbReference>
<evidence type="ECO:0000256" key="1">
    <source>
        <dbReference type="SAM" id="Phobius"/>
    </source>
</evidence>
<feature type="transmembrane region" description="Helical" evidence="1">
    <location>
        <begin position="38"/>
        <end position="59"/>
    </location>
</feature>
<protein>
    <submittedName>
        <fullName evidence="2">Uncharacterized protein</fullName>
    </submittedName>
</protein>
<organism evidence="2 3">
    <name type="scientific">Croceivirga thetidis</name>
    <dbReference type="NCBI Taxonomy" id="2721623"/>
    <lineage>
        <taxon>Bacteria</taxon>
        <taxon>Pseudomonadati</taxon>
        <taxon>Bacteroidota</taxon>
        <taxon>Flavobacteriia</taxon>
        <taxon>Flavobacteriales</taxon>
        <taxon>Flavobacteriaceae</taxon>
        <taxon>Croceivirga</taxon>
    </lineage>
</organism>
<sequence length="213" mass="25269">MMDELELLKKDWQKKEKDLPKLSFDQIYKMIKKKSSSIVKWIFYISLIEFGFWLLLSFLPIDTEELNVEKIQMFNTLNTILDIVFYSVVAFFIYRFYQNYRKISAADNARNLMKKIIKTRSTVMKYVWFNLCFFALMMVVISVEYVISNPNGALTEKIATADNSLALWALFALILLGAIVFFALILWLLYRVLYGILLKRLNENYRELKKLEV</sequence>